<accession>A0A935Q3K9</accession>
<dbReference type="EMBL" id="JADJMH010000037">
    <property type="protein sequence ID" value="MBK7677539.1"/>
    <property type="molecule type" value="Genomic_DNA"/>
</dbReference>
<evidence type="ECO:0000313" key="1">
    <source>
        <dbReference type="EMBL" id="MBK7677539.1"/>
    </source>
</evidence>
<sequence length="94" mass="10327">MHALALPGGQNDDIHEIKLGQTVRLVLLVFLPLSRTAASRQGMAGERADTDFVRRRTGAEFPFPLFNYFRSGGKKPTTMSRLATLLADKAIRAA</sequence>
<dbReference type="Proteomes" id="UP000697998">
    <property type="component" value="Unassembled WGS sequence"/>
</dbReference>
<protein>
    <submittedName>
        <fullName evidence="1">Uncharacterized protein</fullName>
    </submittedName>
</protein>
<reference evidence="1 2" key="1">
    <citation type="submission" date="2020-10" db="EMBL/GenBank/DDBJ databases">
        <title>Connecting structure to function with the recovery of over 1000 high-quality activated sludge metagenome-assembled genomes encoding full-length rRNA genes using long-read sequencing.</title>
        <authorList>
            <person name="Singleton C.M."/>
            <person name="Petriglieri F."/>
            <person name="Kristensen J.M."/>
            <person name="Kirkegaard R.H."/>
            <person name="Michaelsen T.Y."/>
            <person name="Andersen M.H."/>
            <person name="Karst S.M."/>
            <person name="Dueholm M.S."/>
            <person name="Nielsen P.H."/>
            <person name="Albertsen M."/>
        </authorList>
    </citation>
    <scope>NUCLEOTIDE SEQUENCE [LARGE SCALE GENOMIC DNA]</scope>
    <source>
        <strain evidence="1">EsbW_18-Q3-R4-48_BATAC.285</strain>
    </source>
</reference>
<organism evidence="1 2">
    <name type="scientific">Candidatus Accumulibacter proximus</name>
    <dbReference type="NCBI Taxonomy" id="2954385"/>
    <lineage>
        <taxon>Bacteria</taxon>
        <taxon>Pseudomonadati</taxon>
        <taxon>Pseudomonadota</taxon>
        <taxon>Betaproteobacteria</taxon>
        <taxon>Candidatus Accumulibacter</taxon>
    </lineage>
</organism>
<name>A0A935Q3K9_9PROT</name>
<dbReference type="AlphaFoldDB" id="A0A935Q3K9"/>
<evidence type="ECO:0000313" key="2">
    <source>
        <dbReference type="Proteomes" id="UP000697998"/>
    </source>
</evidence>
<proteinExistence type="predicted"/>
<gene>
    <name evidence="1" type="ORF">IPJ27_23890</name>
</gene>
<comment type="caution">
    <text evidence="1">The sequence shown here is derived from an EMBL/GenBank/DDBJ whole genome shotgun (WGS) entry which is preliminary data.</text>
</comment>